<reference evidence="4" key="1">
    <citation type="submission" date="2016-06" db="UniProtKB">
        <authorList>
            <consortium name="WormBaseParasite"/>
        </authorList>
    </citation>
    <scope>IDENTIFICATION</scope>
</reference>
<dbReference type="Proteomes" id="UP000275846">
    <property type="component" value="Unassembled WGS sequence"/>
</dbReference>
<proteinExistence type="predicted"/>
<keyword evidence="3" id="KW-1185">Reference proteome</keyword>
<dbReference type="EMBL" id="UYSU01033600">
    <property type="protein sequence ID" value="VDL92615.1"/>
    <property type="molecule type" value="Genomic_DNA"/>
</dbReference>
<feature type="compositionally biased region" description="Basic residues" evidence="1">
    <location>
        <begin position="107"/>
        <end position="118"/>
    </location>
</feature>
<evidence type="ECO:0000313" key="4">
    <source>
        <dbReference type="WBParaSite" id="SSLN_0000642701-mRNA-1"/>
    </source>
</evidence>
<evidence type="ECO:0000313" key="3">
    <source>
        <dbReference type="Proteomes" id="UP000275846"/>
    </source>
</evidence>
<name>A0A183SPT2_SCHSO</name>
<organism evidence="4">
    <name type="scientific">Schistocephalus solidus</name>
    <name type="common">Tapeworm</name>
    <dbReference type="NCBI Taxonomy" id="70667"/>
    <lineage>
        <taxon>Eukaryota</taxon>
        <taxon>Metazoa</taxon>
        <taxon>Spiralia</taxon>
        <taxon>Lophotrochozoa</taxon>
        <taxon>Platyhelminthes</taxon>
        <taxon>Cestoda</taxon>
        <taxon>Eucestoda</taxon>
        <taxon>Diphyllobothriidea</taxon>
        <taxon>Diphyllobothriidae</taxon>
        <taxon>Schistocephalus</taxon>
    </lineage>
</organism>
<evidence type="ECO:0000256" key="1">
    <source>
        <dbReference type="SAM" id="MobiDB-lite"/>
    </source>
</evidence>
<sequence length="118" mass="12334">MGNGCHAGFGSRRQDDSAVVALIAEAARHTGTSTPWDIMLAWSGETTAAAAADHISGLLDSVMTPGSGGGGRESAVHAAQAFYHFNRNHAQVTVPAPPFRGAYGGHRPNRRSNYRCAS</sequence>
<dbReference type="OrthoDB" id="6320798at2759"/>
<dbReference type="AlphaFoldDB" id="A0A183SPT2"/>
<feature type="region of interest" description="Disordered" evidence="1">
    <location>
        <begin position="99"/>
        <end position="118"/>
    </location>
</feature>
<gene>
    <name evidence="2" type="ORF">SSLN_LOCUS6230</name>
</gene>
<accession>A0A183SPT2</accession>
<evidence type="ECO:0000313" key="2">
    <source>
        <dbReference type="EMBL" id="VDL92615.1"/>
    </source>
</evidence>
<reference evidence="2 3" key="2">
    <citation type="submission" date="2018-11" db="EMBL/GenBank/DDBJ databases">
        <authorList>
            <consortium name="Pathogen Informatics"/>
        </authorList>
    </citation>
    <scope>NUCLEOTIDE SEQUENCE [LARGE SCALE GENOMIC DNA]</scope>
    <source>
        <strain evidence="2 3">NST_G2</strain>
    </source>
</reference>
<dbReference type="WBParaSite" id="SSLN_0000642701-mRNA-1">
    <property type="protein sequence ID" value="SSLN_0000642701-mRNA-1"/>
    <property type="gene ID" value="SSLN_0000642701"/>
</dbReference>
<protein>
    <submittedName>
        <fullName evidence="4">ADP-ribosylglycohydrolase family protein</fullName>
    </submittedName>
</protein>